<name>W6UYW4_ECHGR</name>
<reference evidence="1 2" key="1">
    <citation type="journal article" date="2013" name="Nat. Genet.">
        <title>The genome of the hydatid tapeworm Echinococcus granulosus.</title>
        <authorList>
            <person name="Zheng H."/>
            <person name="Zhang W."/>
            <person name="Zhang L."/>
            <person name="Zhang Z."/>
            <person name="Li J."/>
            <person name="Lu G."/>
            <person name="Zhu Y."/>
            <person name="Wang Y."/>
            <person name="Huang Y."/>
            <person name="Liu J."/>
            <person name="Kang H."/>
            <person name="Chen J."/>
            <person name="Wang L."/>
            <person name="Chen A."/>
            <person name="Yu S."/>
            <person name="Gao Z."/>
            <person name="Jin L."/>
            <person name="Gu W."/>
            <person name="Wang Z."/>
            <person name="Zhao L."/>
            <person name="Shi B."/>
            <person name="Wen H."/>
            <person name="Lin R."/>
            <person name="Jones M.K."/>
            <person name="Brejova B."/>
            <person name="Vinar T."/>
            <person name="Zhao G."/>
            <person name="McManus D.P."/>
            <person name="Chen Z."/>
            <person name="Zhou Y."/>
            <person name="Wang S."/>
        </authorList>
    </citation>
    <scope>NUCLEOTIDE SEQUENCE [LARGE SCALE GENOMIC DNA]</scope>
</reference>
<protein>
    <submittedName>
        <fullName evidence="1">Uncharacterized protein</fullName>
    </submittedName>
</protein>
<dbReference type="GeneID" id="36342150"/>
<dbReference type="CTD" id="36342150"/>
<comment type="caution">
    <text evidence="1">The sequence shown here is derived from an EMBL/GenBank/DDBJ whole genome shotgun (WGS) entry which is preliminary data.</text>
</comment>
<gene>
    <name evidence="1" type="ORF">EGR_06435</name>
</gene>
<dbReference type="AlphaFoldDB" id="W6UYW4"/>
<dbReference type="Proteomes" id="UP000019149">
    <property type="component" value="Unassembled WGS sequence"/>
</dbReference>
<evidence type="ECO:0000313" key="1">
    <source>
        <dbReference type="EMBL" id="EUB58764.1"/>
    </source>
</evidence>
<sequence length="79" mass="8686">MEHFRLLIFHQSVAEGKASALTHLMGWIKDTNFGDDVVSFLVTGCLTGNLAIVLANKLLPNSNTVSSFFINCEVTQQKC</sequence>
<proteinExistence type="predicted"/>
<evidence type="ECO:0000313" key="2">
    <source>
        <dbReference type="Proteomes" id="UP000019149"/>
    </source>
</evidence>
<keyword evidence="2" id="KW-1185">Reference proteome</keyword>
<dbReference type="RefSeq" id="XP_024349960.1">
    <property type="nucleotide sequence ID" value="XM_024495684.1"/>
</dbReference>
<organism evidence="1 2">
    <name type="scientific">Echinococcus granulosus</name>
    <name type="common">Hydatid tapeworm</name>
    <dbReference type="NCBI Taxonomy" id="6210"/>
    <lineage>
        <taxon>Eukaryota</taxon>
        <taxon>Metazoa</taxon>
        <taxon>Spiralia</taxon>
        <taxon>Lophotrochozoa</taxon>
        <taxon>Platyhelminthes</taxon>
        <taxon>Cestoda</taxon>
        <taxon>Eucestoda</taxon>
        <taxon>Cyclophyllidea</taxon>
        <taxon>Taeniidae</taxon>
        <taxon>Echinococcus</taxon>
        <taxon>Echinococcus granulosus group</taxon>
    </lineage>
</organism>
<dbReference type="EMBL" id="APAU02000056">
    <property type="protein sequence ID" value="EUB58764.1"/>
    <property type="molecule type" value="Genomic_DNA"/>
</dbReference>
<accession>W6UYW4</accession>
<dbReference type="KEGG" id="egl:EGR_06435"/>